<evidence type="ECO:0000313" key="15">
    <source>
        <dbReference type="Proteomes" id="UP000552709"/>
    </source>
</evidence>
<evidence type="ECO:0000256" key="9">
    <source>
        <dbReference type="ARBA" id="ARBA00022741"/>
    </source>
</evidence>
<keyword evidence="6 13" id="KW-0963">Cytoplasm</keyword>
<comment type="miscellaneous">
    <text evidence="13">The reaction proceeds by a bi uni uni bi ping pong mechanism.</text>
</comment>
<evidence type="ECO:0000256" key="10">
    <source>
        <dbReference type="ARBA" id="ARBA00022840"/>
    </source>
</evidence>
<reference evidence="14 15" key="1">
    <citation type="submission" date="2020-08" db="EMBL/GenBank/DDBJ databases">
        <title>Genomic Encyclopedia of Type Strains, Phase IV (KMG-IV): sequencing the most valuable type-strain genomes for metagenomic binning, comparative biology and taxonomic classification.</title>
        <authorList>
            <person name="Goeker M."/>
        </authorList>
    </citation>
    <scope>NUCLEOTIDE SEQUENCE [LARGE SCALE GENOMIC DNA]</scope>
    <source>
        <strain evidence="14 15">DSM 27939</strain>
    </source>
</reference>
<proteinExistence type="inferred from homology"/>
<dbReference type="HAMAP" id="MF_00158">
    <property type="entry name" value="PanC"/>
    <property type="match status" value="1"/>
</dbReference>
<evidence type="ECO:0000256" key="5">
    <source>
        <dbReference type="ARBA" id="ARBA00014155"/>
    </source>
</evidence>
<keyword evidence="9 13" id="KW-0547">Nucleotide-binding</keyword>
<evidence type="ECO:0000256" key="12">
    <source>
        <dbReference type="ARBA" id="ARBA00055042"/>
    </source>
</evidence>
<dbReference type="GO" id="GO:0015940">
    <property type="term" value="P:pantothenate biosynthetic process"/>
    <property type="evidence" value="ECO:0007669"/>
    <property type="project" value="UniProtKB-UniRule"/>
</dbReference>
<dbReference type="Gene3D" id="3.30.1300.10">
    <property type="entry name" value="Pantoate-beta-alanine ligase, C-terminal domain"/>
    <property type="match status" value="1"/>
</dbReference>
<dbReference type="PANTHER" id="PTHR21299:SF1">
    <property type="entry name" value="PANTOATE--BETA-ALANINE LIGASE"/>
    <property type="match status" value="1"/>
</dbReference>
<dbReference type="GO" id="GO:0005829">
    <property type="term" value="C:cytosol"/>
    <property type="evidence" value="ECO:0007669"/>
    <property type="project" value="TreeGrafter"/>
</dbReference>
<evidence type="ECO:0000256" key="2">
    <source>
        <dbReference type="ARBA" id="ARBA00004990"/>
    </source>
</evidence>
<evidence type="ECO:0000256" key="8">
    <source>
        <dbReference type="ARBA" id="ARBA00022655"/>
    </source>
</evidence>
<accession>A0A7W8NEX6</accession>
<dbReference type="InterPro" id="IPR003721">
    <property type="entry name" value="Pantoate_ligase"/>
</dbReference>
<organism evidence="14 15">
    <name type="scientific">Deinococcus humi</name>
    <dbReference type="NCBI Taxonomy" id="662880"/>
    <lineage>
        <taxon>Bacteria</taxon>
        <taxon>Thermotogati</taxon>
        <taxon>Deinococcota</taxon>
        <taxon>Deinococci</taxon>
        <taxon>Deinococcales</taxon>
        <taxon>Deinococcaceae</taxon>
        <taxon>Deinococcus</taxon>
    </lineage>
</organism>
<evidence type="ECO:0000313" key="14">
    <source>
        <dbReference type="EMBL" id="MBB5362218.1"/>
    </source>
</evidence>
<keyword evidence="15" id="KW-1185">Reference proteome</keyword>
<dbReference type="GO" id="GO:0005524">
    <property type="term" value="F:ATP binding"/>
    <property type="evidence" value="ECO:0007669"/>
    <property type="project" value="UniProtKB-KW"/>
</dbReference>
<feature type="binding site" evidence="13">
    <location>
        <begin position="155"/>
        <end position="158"/>
    </location>
    <ligand>
        <name>ATP</name>
        <dbReference type="ChEBI" id="CHEBI:30616"/>
    </ligand>
</feature>
<dbReference type="CDD" id="cd00560">
    <property type="entry name" value="PanC"/>
    <property type="match status" value="1"/>
</dbReference>
<comment type="function">
    <text evidence="12 13">Catalyzes the condensation of pantoate with beta-alanine in an ATP-dependent reaction via a pantoyl-adenylate intermediate.</text>
</comment>
<dbReference type="GO" id="GO:0004592">
    <property type="term" value="F:pantoate-beta-alanine ligase activity"/>
    <property type="evidence" value="ECO:0007669"/>
    <property type="project" value="UniProtKB-UniRule"/>
</dbReference>
<comment type="catalytic activity">
    <reaction evidence="11 13">
        <text>(R)-pantoate + beta-alanine + ATP = (R)-pantothenate + AMP + diphosphate + H(+)</text>
        <dbReference type="Rhea" id="RHEA:10912"/>
        <dbReference type="ChEBI" id="CHEBI:15378"/>
        <dbReference type="ChEBI" id="CHEBI:15980"/>
        <dbReference type="ChEBI" id="CHEBI:29032"/>
        <dbReference type="ChEBI" id="CHEBI:30616"/>
        <dbReference type="ChEBI" id="CHEBI:33019"/>
        <dbReference type="ChEBI" id="CHEBI:57966"/>
        <dbReference type="ChEBI" id="CHEBI:456215"/>
        <dbReference type="EC" id="6.3.2.1"/>
    </reaction>
</comment>
<dbReference type="EC" id="6.3.2.1" evidence="4 13"/>
<comment type="pathway">
    <text evidence="2 13">Cofactor biosynthesis; (R)-pantothenate biosynthesis; (R)-pantothenate from (R)-pantoate and beta-alanine: step 1/1.</text>
</comment>
<dbReference type="PANTHER" id="PTHR21299">
    <property type="entry name" value="CYTIDYLATE KINASE/PANTOATE-BETA-ALANINE LIGASE"/>
    <property type="match status" value="1"/>
</dbReference>
<gene>
    <name evidence="13" type="primary">panC</name>
    <name evidence="14" type="ORF">HNQ08_001303</name>
</gene>
<feature type="binding site" evidence="13">
    <location>
        <begin position="38"/>
        <end position="45"/>
    </location>
    <ligand>
        <name>ATP</name>
        <dbReference type="ChEBI" id="CHEBI:30616"/>
    </ligand>
</feature>
<comment type="caution">
    <text evidence="14">The sequence shown here is derived from an EMBL/GenBank/DDBJ whole genome shotgun (WGS) entry which is preliminary data.</text>
</comment>
<dbReference type="Pfam" id="PF02569">
    <property type="entry name" value="Pantoate_ligase"/>
    <property type="match status" value="1"/>
</dbReference>
<evidence type="ECO:0000256" key="13">
    <source>
        <dbReference type="HAMAP-Rule" id="MF_00158"/>
    </source>
</evidence>
<dbReference type="Gene3D" id="3.40.50.620">
    <property type="entry name" value="HUPs"/>
    <property type="match status" value="1"/>
</dbReference>
<evidence type="ECO:0000256" key="7">
    <source>
        <dbReference type="ARBA" id="ARBA00022598"/>
    </source>
</evidence>
<keyword evidence="7 13" id="KW-0436">Ligase</keyword>
<dbReference type="InterPro" id="IPR042176">
    <property type="entry name" value="Pantoate_ligase_C"/>
</dbReference>
<evidence type="ECO:0000256" key="4">
    <source>
        <dbReference type="ARBA" id="ARBA00012219"/>
    </source>
</evidence>
<feature type="binding site" evidence="13">
    <location>
        <position position="184"/>
    </location>
    <ligand>
        <name>ATP</name>
        <dbReference type="ChEBI" id="CHEBI:30616"/>
    </ligand>
</feature>
<keyword evidence="10 13" id="KW-0067">ATP-binding</keyword>
<feature type="binding site" evidence="13">
    <location>
        <position position="161"/>
    </location>
    <ligand>
        <name>(R)-pantoate</name>
        <dbReference type="ChEBI" id="CHEBI:15980"/>
    </ligand>
</feature>
<dbReference type="SUPFAM" id="SSF52374">
    <property type="entry name" value="Nucleotidylyl transferase"/>
    <property type="match status" value="1"/>
</dbReference>
<evidence type="ECO:0000256" key="11">
    <source>
        <dbReference type="ARBA" id="ARBA00048258"/>
    </source>
</evidence>
<dbReference type="RefSeq" id="WP_184128650.1">
    <property type="nucleotide sequence ID" value="NZ_JACHFL010000002.1"/>
</dbReference>
<keyword evidence="8 13" id="KW-0566">Pantothenate biosynthesis</keyword>
<dbReference type="UniPathway" id="UPA00028">
    <property type="reaction ID" value="UER00005"/>
</dbReference>
<evidence type="ECO:0000256" key="1">
    <source>
        <dbReference type="ARBA" id="ARBA00004496"/>
    </source>
</evidence>
<dbReference type="FunFam" id="3.40.50.620:FF:000114">
    <property type="entry name" value="Pantothenate synthetase"/>
    <property type="match status" value="1"/>
</dbReference>
<sequence>MANVAEGAAQVQPQVVHSPEALRSALSGRGRVGLVPTMGYLHDGHATLMRRAREVCDVLVVSIFVNPLQFGPSEDLAAYPRDLKRDLGVVGEAGVDVVFMPSTETMYPPAFDTRVVVSGVSEGLDGASRPGHFVGVATVVLKLLNLVRPDVAFFGEKDWQQLAVLRQMVRDLNVPVEVVGLPTVRAPSGLALSSRNSYLTAEQQARAAVLSRALAAVRSAYAAGEREASKLRQTGLDVLSEDPEVTLDYLSVVGRDMQEREVVDNDPMTRVLVAARMFGVRLIDNMPLVSVRPEMDSA</sequence>
<feature type="binding site" evidence="13">
    <location>
        <position position="69"/>
    </location>
    <ligand>
        <name>beta-alanine</name>
        <dbReference type="ChEBI" id="CHEBI:57966"/>
    </ligand>
</feature>
<comment type="similarity">
    <text evidence="3 13">Belongs to the pantothenate synthetase family.</text>
</comment>
<dbReference type="Proteomes" id="UP000552709">
    <property type="component" value="Unassembled WGS sequence"/>
</dbReference>
<dbReference type="AlphaFoldDB" id="A0A7W8NEX6"/>
<comment type="subunit">
    <text evidence="13">Homodimer.</text>
</comment>
<feature type="binding site" evidence="13">
    <location>
        <position position="69"/>
    </location>
    <ligand>
        <name>(R)-pantoate</name>
        <dbReference type="ChEBI" id="CHEBI:15980"/>
    </ligand>
</feature>
<feature type="binding site" evidence="13">
    <location>
        <begin position="192"/>
        <end position="195"/>
    </location>
    <ligand>
        <name>ATP</name>
        <dbReference type="ChEBI" id="CHEBI:30616"/>
    </ligand>
</feature>
<dbReference type="EMBL" id="JACHFL010000002">
    <property type="protein sequence ID" value="MBB5362218.1"/>
    <property type="molecule type" value="Genomic_DNA"/>
</dbReference>
<feature type="active site" description="Proton donor" evidence="13">
    <location>
        <position position="45"/>
    </location>
</feature>
<dbReference type="InterPro" id="IPR014729">
    <property type="entry name" value="Rossmann-like_a/b/a_fold"/>
</dbReference>
<comment type="subcellular location">
    <subcellularLocation>
        <location evidence="1 13">Cytoplasm</location>
    </subcellularLocation>
</comment>
<evidence type="ECO:0000256" key="3">
    <source>
        <dbReference type="ARBA" id="ARBA00009256"/>
    </source>
</evidence>
<name>A0A7W8NEX6_9DEIO</name>
<dbReference type="NCBIfam" id="TIGR00018">
    <property type="entry name" value="panC"/>
    <property type="match status" value="1"/>
</dbReference>
<protein>
    <recommendedName>
        <fullName evidence="5 13">Pantothenate synthetase</fullName>
        <shortName evidence="13">PS</shortName>
        <ecNumber evidence="4 13">6.3.2.1</ecNumber>
    </recommendedName>
    <alternativeName>
        <fullName evidence="13">Pantoate--beta-alanine ligase</fullName>
    </alternativeName>
    <alternativeName>
        <fullName evidence="13">Pantoate-activating enzyme</fullName>
    </alternativeName>
</protein>
<evidence type="ECO:0000256" key="6">
    <source>
        <dbReference type="ARBA" id="ARBA00022490"/>
    </source>
</evidence>